<feature type="compositionally biased region" description="Polar residues" evidence="1">
    <location>
        <begin position="43"/>
        <end position="57"/>
    </location>
</feature>
<feature type="compositionally biased region" description="Polar residues" evidence="1">
    <location>
        <begin position="96"/>
        <end position="105"/>
    </location>
</feature>
<dbReference type="EMBL" id="JALJOR010000009">
    <property type="protein sequence ID" value="KAK9811867.1"/>
    <property type="molecule type" value="Genomic_DNA"/>
</dbReference>
<feature type="region of interest" description="Disordered" evidence="1">
    <location>
        <begin position="1"/>
        <end position="109"/>
    </location>
</feature>
<evidence type="ECO:0008006" key="4">
    <source>
        <dbReference type="Google" id="ProtNLM"/>
    </source>
</evidence>
<organism evidence="2 3">
    <name type="scientific">[Myrmecia] bisecta</name>
    <dbReference type="NCBI Taxonomy" id="41462"/>
    <lineage>
        <taxon>Eukaryota</taxon>
        <taxon>Viridiplantae</taxon>
        <taxon>Chlorophyta</taxon>
        <taxon>core chlorophytes</taxon>
        <taxon>Trebouxiophyceae</taxon>
        <taxon>Trebouxiales</taxon>
        <taxon>Trebouxiaceae</taxon>
        <taxon>Myrmecia</taxon>
    </lineage>
</organism>
<feature type="compositionally biased region" description="Low complexity" evidence="1">
    <location>
        <begin position="298"/>
        <end position="315"/>
    </location>
</feature>
<name>A0AAW1PTS4_9CHLO</name>
<feature type="compositionally biased region" description="Polar residues" evidence="1">
    <location>
        <begin position="383"/>
        <end position="396"/>
    </location>
</feature>
<comment type="caution">
    <text evidence="2">The sequence shown here is derived from an EMBL/GenBank/DDBJ whole genome shotgun (WGS) entry which is preliminary data.</text>
</comment>
<dbReference type="Proteomes" id="UP001489004">
    <property type="component" value="Unassembled WGS sequence"/>
</dbReference>
<feature type="compositionally biased region" description="Low complexity" evidence="1">
    <location>
        <begin position="225"/>
        <end position="240"/>
    </location>
</feature>
<feature type="compositionally biased region" description="Polar residues" evidence="1">
    <location>
        <begin position="171"/>
        <end position="185"/>
    </location>
</feature>
<dbReference type="AlphaFoldDB" id="A0AAW1PTS4"/>
<feature type="compositionally biased region" description="Polar residues" evidence="1">
    <location>
        <begin position="11"/>
        <end position="25"/>
    </location>
</feature>
<reference evidence="2 3" key="1">
    <citation type="journal article" date="2024" name="Nat. Commun.">
        <title>Phylogenomics reveals the evolutionary origins of lichenization in chlorophyte algae.</title>
        <authorList>
            <person name="Puginier C."/>
            <person name="Libourel C."/>
            <person name="Otte J."/>
            <person name="Skaloud P."/>
            <person name="Haon M."/>
            <person name="Grisel S."/>
            <person name="Petersen M."/>
            <person name="Berrin J.G."/>
            <person name="Delaux P.M."/>
            <person name="Dal Grande F."/>
            <person name="Keller J."/>
        </authorList>
    </citation>
    <scope>NUCLEOTIDE SEQUENCE [LARGE SCALE GENOMIC DNA]</scope>
    <source>
        <strain evidence="2 3">SAG 2043</strain>
    </source>
</reference>
<feature type="compositionally biased region" description="Polar residues" evidence="1">
    <location>
        <begin position="501"/>
        <end position="510"/>
    </location>
</feature>
<feature type="region of interest" description="Disordered" evidence="1">
    <location>
        <begin position="133"/>
        <end position="396"/>
    </location>
</feature>
<accession>A0AAW1PTS4</accession>
<sequence length="824" mass="86126">MKKAAKPASAVTGTTDVIPRSSSAIVGTRGAETGLQGTGKSLPKSSTFLPTSRQPATGLQVRPQAAANLAGGSRRASEDIAKRALSSTGPGALGSPSKTTFSRPASNDLARAKTASAAAVHAANDLARTRLAPASAVRSSMPAAVHGQAQAPSRLLVDQLGSPPTAPAQARRSTAESADGSTAHSTADLRGMFAARRASRDTPAAEVTAAASRPAGVSPRSPSVSLPGLQPLSAASLAAQKGRLSHEQPPSPSSPNKRTSGDHPSSPLARVSRDQPASPVSSHPRLSGDQPKSPAPLRTSSSPSQPSSSVFSRPRISPPQSARHSLDARPPTSPKPVTTTRKTSLGIDEAQASPSQARAVAHRHVTLPLQDAPASPIHEGSSRAASQASGISETSAEYSMPIDAEVPRSGLSRWKSIAQTVQKVLESSNSTQRPRQGSFTNMLYGTKSSSFKEVSAEVLDTPVAHDMEDRLNSLDDTLAALDELVHRPSWMTGPPSEAEAASSNTSQQGDASHDVSPDHHPRKQLPSGIRRGLRALQVSVLIAAAAVISEQVGVFQSLFGPPAEKGDVRIDAEAAHKYGRRLRARRTGIGSMFMGVLQRHPDLPAATGIPREMASSRSLKAALLLCCLALSVSARQLLDNNDNDDNICKDQLKDISVLFRGTGATALPAKLSAAGNKCTHFYKGFDVTGVVNEFDLTVADGIHTACDCTRECIKRIGVCSAWVWKFTGDASGQRTCTLYSQFNLPPHVTLAYDIANSKNDAGVITTGALDNNPHNAEQFGHIQTGNVKQPGSTIPQCMTNDGKNPDPGCRSGMVTLLANNSLVC</sequence>
<keyword evidence="3" id="KW-1185">Reference proteome</keyword>
<evidence type="ECO:0000256" key="1">
    <source>
        <dbReference type="SAM" id="MobiDB-lite"/>
    </source>
</evidence>
<proteinExistence type="predicted"/>
<protein>
    <recommendedName>
        <fullName evidence="4">Apple domain-containing protein</fullName>
    </recommendedName>
</protein>
<feature type="region of interest" description="Disordered" evidence="1">
    <location>
        <begin position="488"/>
        <end position="528"/>
    </location>
</feature>
<evidence type="ECO:0000313" key="3">
    <source>
        <dbReference type="Proteomes" id="UP001489004"/>
    </source>
</evidence>
<evidence type="ECO:0000313" key="2">
    <source>
        <dbReference type="EMBL" id="KAK9811867.1"/>
    </source>
</evidence>
<gene>
    <name evidence="2" type="ORF">WJX72_011478</name>
</gene>